<keyword evidence="5" id="KW-0408">Iron</keyword>
<dbReference type="EMBL" id="SEOQ01001060">
    <property type="protein sequence ID" value="TFY54157.1"/>
    <property type="molecule type" value="Genomic_DNA"/>
</dbReference>
<feature type="compositionally biased region" description="Acidic residues" evidence="6">
    <location>
        <begin position="585"/>
        <end position="600"/>
    </location>
</feature>
<evidence type="ECO:0000313" key="8">
    <source>
        <dbReference type="EMBL" id="TFY54157.1"/>
    </source>
</evidence>
<gene>
    <name evidence="8" type="ORF">EVG20_g9824</name>
</gene>
<dbReference type="Pfam" id="PF12851">
    <property type="entry name" value="Tet_JBP"/>
    <property type="match status" value="1"/>
</dbReference>
<evidence type="ECO:0000256" key="4">
    <source>
        <dbReference type="ARBA" id="ARBA00023002"/>
    </source>
</evidence>
<dbReference type="GO" id="GO:0051213">
    <property type="term" value="F:dioxygenase activity"/>
    <property type="evidence" value="ECO:0007669"/>
    <property type="project" value="UniProtKB-KW"/>
</dbReference>
<proteinExistence type="predicted"/>
<evidence type="ECO:0000256" key="6">
    <source>
        <dbReference type="SAM" id="MobiDB-lite"/>
    </source>
</evidence>
<keyword evidence="4" id="KW-0560">Oxidoreductase</keyword>
<protein>
    <recommendedName>
        <fullName evidence="7">2OGFeDO JBP1/TET oxygenase domain-containing protein</fullName>
    </recommendedName>
</protein>
<evidence type="ECO:0000256" key="2">
    <source>
        <dbReference type="ARBA" id="ARBA00022723"/>
    </source>
</evidence>
<evidence type="ECO:0000259" key="7">
    <source>
        <dbReference type="Pfam" id="PF12851"/>
    </source>
</evidence>
<dbReference type="Proteomes" id="UP000298327">
    <property type="component" value="Unassembled WGS sequence"/>
</dbReference>
<dbReference type="OrthoDB" id="3200752at2759"/>
<evidence type="ECO:0000313" key="9">
    <source>
        <dbReference type="Proteomes" id="UP000298327"/>
    </source>
</evidence>
<keyword evidence="9" id="KW-1185">Reference proteome</keyword>
<accession>A0A4Y9XXP0</accession>
<dbReference type="GO" id="GO:0046872">
    <property type="term" value="F:metal ion binding"/>
    <property type="evidence" value="ECO:0007669"/>
    <property type="project" value="UniProtKB-KW"/>
</dbReference>
<evidence type="ECO:0000256" key="5">
    <source>
        <dbReference type="ARBA" id="ARBA00023004"/>
    </source>
</evidence>
<feature type="region of interest" description="Disordered" evidence="6">
    <location>
        <begin position="410"/>
        <end position="452"/>
    </location>
</feature>
<dbReference type="Gene3D" id="3.60.130.30">
    <property type="match status" value="1"/>
</dbReference>
<name>A0A4Y9XXP0_9AGAM</name>
<sequence>MSALPSTSPLSMDEHISTYMFSTFHDRIRAMKLEKKPEWTRCLSGTVITAELHAKLDYITLVLAQAFHTPIYVSWEARRYEERVPKKGVINESKENELRAQFPPFSPSETQCLSEPTTIVDRSSHIMVWVLPRLFDNARQAKMLEVTKCMPTLLRRGRMAPGSDQGRHSSEFFAREEENPQVTPGVVNLSPGWYQRGHDTADDVLAISSSLRNAEGREWLHMIQETNTIVSGILRIIHPELYQAGRVARERVKQQITDPAVMDEWASVFNGVSVISNCETVPHRDYNSRAEWYDILASVGTYEDLLLHLPGLGLGVDYSPGTVVMLLGKLLLHSEPQGESTSNCGSAEDDRERAAWQYSTHSALRVSISFIAMAERLDKTNLIYSSFKKHGTRSRRMDEPVRCTFKWGAVDDNTSQPSKRPRLEVIEEQPGQGSGTSETQPLSQPHGKTDRDNLIDYLTHRDECLNHILHREAPPFRCSTSDCQGDPRWRCESCFGQPAYCDDCTRQSHLHLPFHRVKNWTGTHFRPAWLSELGVCIQLGHEGHRCPQKGLQIFSRMVLSPDSPHGTSGQTGEIPDMSKDQTGEYGEDDWEDVEEQEQDEDMQKEPEPDDTNDSINTKA</sequence>
<feature type="domain" description="2OGFeDO JBP1/TET oxygenase" evidence="7">
    <location>
        <begin position="193"/>
        <end position="337"/>
    </location>
</feature>
<keyword evidence="2" id="KW-0479">Metal-binding</keyword>
<evidence type="ECO:0000256" key="3">
    <source>
        <dbReference type="ARBA" id="ARBA00022964"/>
    </source>
</evidence>
<evidence type="ECO:0000256" key="1">
    <source>
        <dbReference type="ARBA" id="ARBA00001954"/>
    </source>
</evidence>
<comment type="cofactor">
    <cofactor evidence="1">
        <name>Fe(2+)</name>
        <dbReference type="ChEBI" id="CHEBI:29033"/>
    </cofactor>
</comment>
<dbReference type="InterPro" id="IPR024779">
    <property type="entry name" value="2OGFeDO_JBP1/TET_oxygenase_dom"/>
</dbReference>
<feature type="region of interest" description="Disordered" evidence="6">
    <location>
        <begin position="559"/>
        <end position="619"/>
    </location>
</feature>
<keyword evidence="3" id="KW-0223">Dioxygenase</keyword>
<comment type="caution">
    <text evidence="8">The sequence shown here is derived from an EMBL/GenBank/DDBJ whole genome shotgun (WGS) entry which is preliminary data.</text>
</comment>
<reference evidence="8 9" key="1">
    <citation type="submission" date="2019-02" db="EMBL/GenBank/DDBJ databases">
        <title>Genome sequencing of the rare red list fungi Dentipellis fragilis.</title>
        <authorList>
            <person name="Buettner E."/>
            <person name="Kellner H."/>
        </authorList>
    </citation>
    <scope>NUCLEOTIDE SEQUENCE [LARGE SCALE GENOMIC DNA]</scope>
    <source>
        <strain evidence="8 9">DSM 105465</strain>
    </source>
</reference>
<organism evidence="8 9">
    <name type="scientific">Dentipellis fragilis</name>
    <dbReference type="NCBI Taxonomy" id="205917"/>
    <lineage>
        <taxon>Eukaryota</taxon>
        <taxon>Fungi</taxon>
        <taxon>Dikarya</taxon>
        <taxon>Basidiomycota</taxon>
        <taxon>Agaricomycotina</taxon>
        <taxon>Agaricomycetes</taxon>
        <taxon>Russulales</taxon>
        <taxon>Hericiaceae</taxon>
        <taxon>Dentipellis</taxon>
    </lineage>
</organism>
<dbReference type="AlphaFoldDB" id="A0A4Y9XXP0"/>